<evidence type="ECO:0000313" key="3">
    <source>
        <dbReference type="Proteomes" id="UP000305067"/>
    </source>
</evidence>
<keyword evidence="3" id="KW-1185">Reference proteome</keyword>
<name>A0A5C3QGY8_9AGAR</name>
<feature type="region of interest" description="Disordered" evidence="1">
    <location>
        <begin position="1"/>
        <end position="147"/>
    </location>
</feature>
<protein>
    <submittedName>
        <fullName evidence="2">Uncharacterized protein</fullName>
    </submittedName>
</protein>
<organism evidence="2 3">
    <name type="scientific">Pterulicium gracile</name>
    <dbReference type="NCBI Taxonomy" id="1884261"/>
    <lineage>
        <taxon>Eukaryota</taxon>
        <taxon>Fungi</taxon>
        <taxon>Dikarya</taxon>
        <taxon>Basidiomycota</taxon>
        <taxon>Agaricomycotina</taxon>
        <taxon>Agaricomycetes</taxon>
        <taxon>Agaricomycetidae</taxon>
        <taxon>Agaricales</taxon>
        <taxon>Pleurotineae</taxon>
        <taxon>Pterulaceae</taxon>
        <taxon>Pterulicium</taxon>
    </lineage>
</organism>
<feature type="compositionally biased region" description="Low complexity" evidence="1">
    <location>
        <begin position="10"/>
        <end position="23"/>
    </location>
</feature>
<reference evidence="2 3" key="1">
    <citation type="journal article" date="2019" name="Nat. Ecol. Evol.">
        <title>Megaphylogeny resolves global patterns of mushroom evolution.</title>
        <authorList>
            <person name="Varga T."/>
            <person name="Krizsan K."/>
            <person name="Foldi C."/>
            <person name="Dima B."/>
            <person name="Sanchez-Garcia M."/>
            <person name="Sanchez-Ramirez S."/>
            <person name="Szollosi G.J."/>
            <person name="Szarkandi J.G."/>
            <person name="Papp V."/>
            <person name="Albert L."/>
            <person name="Andreopoulos W."/>
            <person name="Angelini C."/>
            <person name="Antonin V."/>
            <person name="Barry K.W."/>
            <person name="Bougher N.L."/>
            <person name="Buchanan P."/>
            <person name="Buyck B."/>
            <person name="Bense V."/>
            <person name="Catcheside P."/>
            <person name="Chovatia M."/>
            <person name="Cooper J."/>
            <person name="Damon W."/>
            <person name="Desjardin D."/>
            <person name="Finy P."/>
            <person name="Geml J."/>
            <person name="Haridas S."/>
            <person name="Hughes K."/>
            <person name="Justo A."/>
            <person name="Karasinski D."/>
            <person name="Kautmanova I."/>
            <person name="Kiss B."/>
            <person name="Kocsube S."/>
            <person name="Kotiranta H."/>
            <person name="LaButti K.M."/>
            <person name="Lechner B.E."/>
            <person name="Liimatainen K."/>
            <person name="Lipzen A."/>
            <person name="Lukacs Z."/>
            <person name="Mihaltcheva S."/>
            <person name="Morgado L.N."/>
            <person name="Niskanen T."/>
            <person name="Noordeloos M.E."/>
            <person name="Ohm R.A."/>
            <person name="Ortiz-Santana B."/>
            <person name="Ovrebo C."/>
            <person name="Racz N."/>
            <person name="Riley R."/>
            <person name="Savchenko A."/>
            <person name="Shiryaev A."/>
            <person name="Soop K."/>
            <person name="Spirin V."/>
            <person name="Szebenyi C."/>
            <person name="Tomsovsky M."/>
            <person name="Tulloss R.E."/>
            <person name="Uehling J."/>
            <person name="Grigoriev I.V."/>
            <person name="Vagvolgyi C."/>
            <person name="Papp T."/>
            <person name="Martin F.M."/>
            <person name="Miettinen O."/>
            <person name="Hibbett D.S."/>
            <person name="Nagy L.G."/>
        </authorList>
    </citation>
    <scope>NUCLEOTIDE SEQUENCE [LARGE SCALE GENOMIC DNA]</scope>
    <source>
        <strain evidence="2 3">CBS 309.79</strain>
    </source>
</reference>
<sequence>MDVDQEDAPETPAKTKATPAKKTPAAKKPKSKAAAIKGKSVTTISEENSGLLPNGAETQTQTQQTGGQGDDEAEDEHEQGGGKAKTATAQPTSTEKDDGHSSGASSESTPAPGAQGVNGNASVKPKPTAKKAATPDSDTADHESPTAVVREGYDAMGSIAEIMNNIKEYVAPTKTLLIAMSQDVEDQTSEDMETVKEVVDMMRLLTEKAATLKGRAVESA</sequence>
<proteinExistence type="predicted"/>
<dbReference type="Proteomes" id="UP000305067">
    <property type="component" value="Unassembled WGS sequence"/>
</dbReference>
<gene>
    <name evidence="2" type="ORF">BDV98DRAFT_568646</name>
</gene>
<accession>A0A5C3QGY8</accession>
<feature type="compositionally biased region" description="Low complexity" evidence="1">
    <location>
        <begin position="124"/>
        <end position="135"/>
    </location>
</feature>
<evidence type="ECO:0000256" key="1">
    <source>
        <dbReference type="SAM" id="MobiDB-lite"/>
    </source>
</evidence>
<feature type="compositionally biased region" description="Low complexity" evidence="1">
    <location>
        <begin position="55"/>
        <end position="65"/>
    </location>
</feature>
<evidence type="ECO:0000313" key="2">
    <source>
        <dbReference type="EMBL" id="TFL00747.1"/>
    </source>
</evidence>
<dbReference type="AlphaFoldDB" id="A0A5C3QGY8"/>
<dbReference type="EMBL" id="ML178827">
    <property type="protein sequence ID" value="TFL00747.1"/>
    <property type="molecule type" value="Genomic_DNA"/>
</dbReference>